<dbReference type="SUPFAM" id="SSF53474">
    <property type="entry name" value="alpha/beta-Hydrolases"/>
    <property type="match status" value="1"/>
</dbReference>
<dbReference type="EMBL" id="SJPJ01000001">
    <property type="protein sequence ID" value="TWT83941.1"/>
    <property type="molecule type" value="Genomic_DNA"/>
</dbReference>
<gene>
    <name evidence="3" type="ORF">CA13_54150</name>
</gene>
<proteinExistence type="predicted"/>
<dbReference type="Proteomes" id="UP000315010">
    <property type="component" value="Unassembled WGS sequence"/>
</dbReference>
<protein>
    <recommendedName>
        <fullName evidence="5">Alpha/beta hydrolase family protein</fullName>
    </recommendedName>
</protein>
<dbReference type="Gene3D" id="3.40.50.1820">
    <property type="entry name" value="alpha/beta hydrolase"/>
    <property type="match status" value="1"/>
</dbReference>
<feature type="coiled-coil region" evidence="2">
    <location>
        <begin position="276"/>
        <end position="303"/>
    </location>
</feature>
<evidence type="ECO:0000313" key="3">
    <source>
        <dbReference type="EMBL" id="TWT83941.1"/>
    </source>
</evidence>
<dbReference type="PANTHER" id="PTHR43037:SF1">
    <property type="entry name" value="BLL1128 PROTEIN"/>
    <property type="match status" value="1"/>
</dbReference>
<evidence type="ECO:0000256" key="1">
    <source>
        <dbReference type="ARBA" id="ARBA00022729"/>
    </source>
</evidence>
<reference evidence="3 4" key="1">
    <citation type="submission" date="2019-02" db="EMBL/GenBank/DDBJ databases">
        <title>Deep-cultivation of Planctomycetes and their phenomic and genomic characterization uncovers novel biology.</title>
        <authorList>
            <person name="Wiegand S."/>
            <person name="Jogler M."/>
            <person name="Boedeker C."/>
            <person name="Pinto D."/>
            <person name="Vollmers J."/>
            <person name="Rivas-Marin E."/>
            <person name="Kohn T."/>
            <person name="Peeters S.H."/>
            <person name="Heuer A."/>
            <person name="Rast P."/>
            <person name="Oberbeckmann S."/>
            <person name="Bunk B."/>
            <person name="Jeske O."/>
            <person name="Meyerdierks A."/>
            <person name="Storesund J.E."/>
            <person name="Kallscheuer N."/>
            <person name="Luecker S."/>
            <person name="Lage O.M."/>
            <person name="Pohl T."/>
            <person name="Merkel B.J."/>
            <person name="Hornburger P."/>
            <person name="Mueller R.-W."/>
            <person name="Bruemmer F."/>
            <person name="Labrenz M."/>
            <person name="Spormann A.M."/>
            <person name="Op Den Camp H."/>
            <person name="Overmann J."/>
            <person name="Amann R."/>
            <person name="Jetten M.S.M."/>
            <person name="Mascher T."/>
            <person name="Medema M.H."/>
            <person name="Devos D.P."/>
            <person name="Kaster A.-K."/>
            <person name="Ovreas L."/>
            <person name="Rohde M."/>
            <person name="Galperin M.Y."/>
            <person name="Jogler C."/>
        </authorList>
    </citation>
    <scope>NUCLEOTIDE SEQUENCE [LARGE SCALE GENOMIC DNA]</scope>
    <source>
        <strain evidence="3 4">CA13</strain>
    </source>
</reference>
<evidence type="ECO:0000256" key="2">
    <source>
        <dbReference type="SAM" id="Coils"/>
    </source>
</evidence>
<keyword evidence="1" id="KW-0732">Signal</keyword>
<accession>A0A5C5ZAT2</accession>
<evidence type="ECO:0000313" key="4">
    <source>
        <dbReference type="Proteomes" id="UP000315010"/>
    </source>
</evidence>
<dbReference type="InterPro" id="IPR050955">
    <property type="entry name" value="Plant_Biomass_Hydrol_Est"/>
</dbReference>
<comment type="caution">
    <text evidence="3">The sequence shown here is derived from an EMBL/GenBank/DDBJ whole genome shotgun (WGS) entry which is preliminary data.</text>
</comment>
<dbReference type="InterPro" id="IPR029058">
    <property type="entry name" value="AB_hydrolase_fold"/>
</dbReference>
<dbReference type="RefSeq" id="WP_146401402.1">
    <property type="nucleotide sequence ID" value="NZ_SJPJ01000001.1"/>
</dbReference>
<sequence length="785" mass="88825">MRYILSLFVLLVLIVIDVQAEQLFQLRNGLTLRGSKAEIESLNANAFMVVGSNEIQIRPIWVIDDGLTRIYLHGKGMSAAEPVDVRDIEDPIFFWQPTPLGGKEISAVGSILGISGFNEFGRRVMTVRGVSGAPLQLIQGITEINGRYARVEGLKGDVSYIWDMRLATSSLDSASLKSIFKRRLDWDNLDRRLEVVRFFIEAERFGDAADVLRNAIDTFPEAEQMKAQLVALIERQAAQLLDEAKLRSEVGQNKLAMQILGNFPVGEVGRVTRLQVQDAIAKLRDSENQVDALVKQLEDQASTLNQAAALQPILLEIKAGLSSATLARLSDYIRLGTSETIPLENRVALAVAGWLLGSGSGENNLKVVISLVKVRDLIAEYLRSENPQRREAILNDLRNLEGAQPEYVDRMLPLLTPTLSWPDESKDETIPGMHWMGQEEEKLDQPPVPRYVIQLPPDYNPLREYPCIVALHPLRGRPVSELDWWAGAYNESMQERVGHASRNGFIVIAPLWTRTGQQSYEYTPREHERILISLRDAMRRCSVDSDRVFLVGRGEGGEAAWDIAYAHPDMWAGMISISGEPSKTIRHYHPNAPYVPMVLVMGERDSAPTPLVRNGPILEDYVGFRSDAMVVMYRGRGREFFYEEVPRLFEWMRLPSHVRREIPADIDVVTMRQGDNFFWWLEAGPFLEGLSVDPQLWDQVERLRAVPLSGSVGIDNQIRINQGPSDQFTVWLRPTREIDMTQPVTIRYRGRRVQCNFDGTLATMLEDARRRADRKRPFWAAVHVP</sequence>
<organism evidence="3 4">
    <name type="scientific">Novipirellula herctigrandis</name>
    <dbReference type="NCBI Taxonomy" id="2527986"/>
    <lineage>
        <taxon>Bacteria</taxon>
        <taxon>Pseudomonadati</taxon>
        <taxon>Planctomycetota</taxon>
        <taxon>Planctomycetia</taxon>
        <taxon>Pirellulales</taxon>
        <taxon>Pirellulaceae</taxon>
        <taxon>Novipirellula</taxon>
    </lineage>
</organism>
<dbReference type="OrthoDB" id="1955879at2"/>
<evidence type="ECO:0008006" key="5">
    <source>
        <dbReference type="Google" id="ProtNLM"/>
    </source>
</evidence>
<keyword evidence="4" id="KW-1185">Reference proteome</keyword>
<keyword evidence="2" id="KW-0175">Coiled coil</keyword>
<dbReference type="PANTHER" id="PTHR43037">
    <property type="entry name" value="UNNAMED PRODUCT-RELATED"/>
    <property type="match status" value="1"/>
</dbReference>
<dbReference type="AlphaFoldDB" id="A0A5C5ZAT2"/>
<name>A0A5C5ZAT2_9BACT</name>